<keyword evidence="1" id="KW-0472">Membrane</keyword>
<sequence>MLAVAVGLCALAGMVRLVAPATAGTTGEPPGVRRQLTFLRSALDGGAGDEAQRLFPEGYFFLHALYGLAWVELGMREPAGERSAALREARWALGRLESPSGRAPFSPDLVPPYGVFHRGWSNWLRGGVLSLQPAGSRDPAESRRFADDSAALADAFGASASPYLEAYPGQAWPVDSTVAMASLRLHDTLLPPRYAGTAERWLEGVRRRLDPRTGLVPHRVDPGTGEPAEVARGTSQSVVHRFLPEIDPAFAAGQYLRFRDRYVASPLGLGPAVREYPEGMDGPADVDSGPLPLGVSLSATVVTLGAAQVHGDAPLAGALAGYGELAGLPVDTPWTKRYAFGLLPAGDAFLAWSKTARPWVARPPGPPPASVSGWWRLPLLTVLAAIGVAPWLPALVRRHRHHRRLRTGRRG</sequence>
<feature type="transmembrane region" description="Helical" evidence="1">
    <location>
        <begin position="374"/>
        <end position="396"/>
    </location>
</feature>
<comment type="caution">
    <text evidence="3">The sequence shown here is derived from an EMBL/GenBank/DDBJ whole genome shotgun (WGS) entry which is preliminary data.</text>
</comment>
<reference evidence="4" key="1">
    <citation type="journal article" date="2019" name="Int. J. Syst. Evol. Microbiol.">
        <title>The Global Catalogue of Microorganisms (GCM) 10K type strain sequencing project: providing services to taxonomists for standard genome sequencing and annotation.</title>
        <authorList>
            <consortium name="The Broad Institute Genomics Platform"/>
            <consortium name="The Broad Institute Genome Sequencing Center for Infectious Disease"/>
            <person name="Wu L."/>
            <person name="Ma J."/>
        </authorList>
    </citation>
    <scope>NUCLEOTIDE SEQUENCE [LARGE SCALE GENOMIC DNA]</scope>
    <source>
        <strain evidence="4">JCM 3106</strain>
    </source>
</reference>
<keyword evidence="1" id="KW-1133">Transmembrane helix</keyword>
<keyword evidence="2" id="KW-0732">Signal</keyword>
<proteinExistence type="predicted"/>
<feature type="signal peptide" evidence="2">
    <location>
        <begin position="1"/>
        <end position="23"/>
    </location>
</feature>
<organism evidence="3 4">
    <name type="scientific">Streptosporangium longisporum</name>
    <dbReference type="NCBI Taxonomy" id="46187"/>
    <lineage>
        <taxon>Bacteria</taxon>
        <taxon>Bacillati</taxon>
        <taxon>Actinomycetota</taxon>
        <taxon>Actinomycetes</taxon>
        <taxon>Streptosporangiales</taxon>
        <taxon>Streptosporangiaceae</taxon>
        <taxon>Streptosporangium</taxon>
    </lineage>
</organism>
<protein>
    <submittedName>
        <fullName evidence="3">Uncharacterized protein</fullName>
    </submittedName>
</protein>
<evidence type="ECO:0000256" key="2">
    <source>
        <dbReference type="SAM" id="SignalP"/>
    </source>
</evidence>
<keyword evidence="1" id="KW-0812">Transmembrane</keyword>
<evidence type="ECO:0000313" key="3">
    <source>
        <dbReference type="EMBL" id="GAA3015040.1"/>
    </source>
</evidence>
<feature type="chain" id="PRO_5045591607" evidence="2">
    <location>
        <begin position="24"/>
        <end position="411"/>
    </location>
</feature>
<accession>A0ABP6KMS8</accession>
<evidence type="ECO:0000256" key="1">
    <source>
        <dbReference type="SAM" id="Phobius"/>
    </source>
</evidence>
<evidence type="ECO:0000313" key="4">
    <source>
        <dbReference type="Proteomes" id="UP001499930"/>
    </source>
</evidence>
<dbReference type="EMBL" id="BAAAWD010000011">
    <property type="protein sequence ID" value="GAA3015040.1"/>
    <property type="molecule type" value="Genomic_DNA"/>
</dbReference>
<name>A0ABP6KMS8_9ACTN</name>
<gene>
    <name evidence="3" type="ORF">GCM10017559_43000</name>
</gene>
<keyword evidence="4" id="KW-1185">Reference proteome</keyword>
<dbReference type="Proteomes" id="UP001499930">
    <property type="component" value="Unassembled WGS sequence"/>
</dbReference>